<keyword evidence="1" id="KW-1133">Transmembrane helix</keyword>
<gene>
    <name evidence="2" type="ORF">CIT31_16735</name>
</gene>
<feature type="transmembrane region" description="Helical" evidence="1">
    <location>
        <begin position="39"/>
        <end position="64"/>
    </location>
</feature>
<comment type="caution">
    <text evidence="2">The sequence shown here is derived from an EMBL/GenBank/DDBJ whole genome shotgun (WGS) entry which is preliminary data.</text>
</comment>
<evidence type="ECO:0000313" key="2">
    <source>
        <dbReference type="EMBL" id="PAP94012.1"/>
    </source>
</evidence>
<name>A0A271KDZ7_9HYPH</name>
<keyword evidence="1" id="KW-0472">Membrane</keyword>
<proteinExistence type="predicted"/>
<reference evidence="2 3" key="1">
    <citation type="submission" date="2017-08" db="EMBL/GenBank/DDBJ databases">
        <title>Mesorhizobium wenxinae sp. nov., a novel rhizobial species isolated from root nodules of chickpea (Cicer arietinum L.).</title>
        <authorList>
            <person name="Zhang J."/>
        </authorList>
    </citation>
    <scope>NUCLEOTIDE SEQUENCE [LARGE SCALE GENOMIC DNA]</scope>
    <source>
        <strain evidence="3">WYCCWR 10019</strain>
    </source>
</reference>
<protein>
    <submittedName>
        <fullName evidence="2">Uncharacterized protein</fullName>
    </submittedName>
</protein>
<sequence>MNAHTKPITIATTDGLFTLNQATGHYEPEEPKLELPHPLVFFVLWPLLAGMCWAAFIGLGYGAYRAFEALAA</sequence>
<dbReference type="RefSeq" id="WP_095519545.1">
    <property type="nucleotide sequence ID" value="NZ_NPKH01000023.1"/>
</dbReference>
<evidence type="ECO:0000313" key="3">
    <source>
        <dbReference type="Proteomes" id="UP000215931"/>
    </source>
</evidence>
<dbReference type="AlphaFoldDB" id="A0A271KDZ7"/>
<organism evidence="2 3">
    <name type="scientific">Mesorhizobium wenxiniae</name>
    <dbReference type="NCBI Taxonomy" id="2014805"/>
    <lineage>
        <taxon>Bacteria</taxon>
        <taxon>Pseudomonadati</taxon>
        <taxon>Pseudomonadota</taxon>
        <taxon>Alphaproteobacteria</taxon>
        <taxon>Hyphomicrobiales</taxon>
        <taxon>Phyllobacteriaceae</taxon>
        <taxon>Mesorhizobium</taxon>
    </lineage>
</organism>
<dbReference type="Proteomes" id="UP000215931">
    <property type="component" value="Unassembled WGS sequence"/>
</dbReference>
<keyword evidence="1" id="KW-0812">Transmembrane</keyword>
<keyword evidence="3" id="KW-1185">Reference proteome</keyword>
<accession>A0A271KDZ7</accession>
<dbReference type="EMBL" id="NPKH01000023">
    <property type="protein sequence ID" value="PAP94012.1"/>
    <property type="molecule type" value="Genomic_DNA"/>
</dbReference>
<evidence type="ECO:0000256" key="1">
    <source>
        <dbReference type="SAM" id="Phobius"/>
    </source>
</evidence>